<evidence type="ECO:0000256" key="1">
    <source>
        <dbReference type="ARBA" id="ARBA00022801"/>
    </source>
</evidence>
<dbReference type="PANTHER" id="PTHR43798">
    <property type="entry name" value="MONOACYLGLYCEROL LIPASE"/>
    <property type="match status" value="1"/>
</dbReference>
<evidence type="ECO:0000313" key="4">
    <source>
        <dbReference type="Proteomes" id="UP000275356"/>
    </source>
</evidence>
<dbReference type="InterPro" id="IPR029058">
    <property type="entry name" value="AB_hydrolase_fold"/>
</dbReference>
<dbReference type="Pfam" id="PF12697">
    <property type="entry name" value="Abhydrolase_6"/>
    <property type="match status" value="1"/>
</dbReference>
<proteinExistence type="predicted"/>
<keyword evidence="4" id="KW-1185">Reference proteome</keyword>
<dbReference type="Gene3D" id="3.40.50.1820">
    <property type="entry name" value="alpha/beta hydrolase"/>
    <property type="match status" value="1"/>
</dbReference>
<dbReference type="EMBL" id="RKHQ01000001">
    <property type="protein sequence ID" value="ROR95646.1"/>
    <property type="molecule type" value="Genomic_DNA"/>
</dbReference>
<dbReference type="SUPFAM" id="SSF53474">
    <property type="entry name" value="alpha/beta-Hydrolases"/>
    <property type="match status" value="1"/>
</dbReference>
<dbReference type="InterPro" id="IPR050266">
    <property type="entry name" value="AB_hydrolase_sf"/>
</dbReference>
<protein>
    <submittedName>
        <fullName evidence="3">Pimeloyl-ACP methyl ester carboxylesterase</fullName>
    </submittedName>
</protein>
<keyword evidence="1" id="KW-0378">Hydrolase</keyword>
<dbReference type="AlphaFoldDB" id="A0A3N2D790"/>
<evidence type="ECO:0000313" key="3">
    <source>
        <dbReference type="EMBL" id="ROR95646.1"/>
    </source>
</evidence>
<accession>A0A3N2D790</accession>
<gene>
    <name evidence="3" type="ORF">EDD28_0207</name>
</gene>
<feature type="domain" description="AB hydrolase-1" evidence="2">
    <location>
        <begin position="20"/>
        <end position="258"/>
    </location>
</feature>
<name>A0A3N2D790_9MICO</name>
<dbReference type="PANTHER" id="PTHR43798:SF31">
    <property type="entry name" value="AB HYDROLASE SUPERFAMILY PROTEIN YCLE"/>
    <property type="match status" value="1"/>
</dbReference>
<dbReference type="GO" id="GO:0016020">
    <property type="term" value="C:membrane"/>
    <property type="evidence" value="ECO:0007669"/>
    <property type="project" value="TreeGrafter"/>
</dbReference>
<dbReference type="RefSeq" id="WP_123737933.1">
    <property type="nucleotide sequence ID" value="NZ_RKHQ01000001.1"/>
</dbReference>
<dbReference type="PRINTS" id="PR00412">
    <property type="entry name" value="EPOXHYDRLASE"/>
</dbReference>
<evidence type="ECO:0000259" key="2">
    <source>
        <dbReference type="Pfam" id="PF12697"/>
    </source>
</evidence>
<dbReference type="InterPro" id="IPR000639">
    <property type="entry name" value="Epox_hydrolase-like"/>
</dbReference>
<dbReference type="Proteomes" id="UP000275356">
    <property type="component" value="Unassembled WGS sequence"/>
</dbReference>
<reference evidence="3 4" key="1">
    <citation type="submission" date="2018-11" db="EMBL/GenBank/DDBJ databases">
        <title>Sequencing the genomes of 1000 actinobacteria strains.</title>
        <authorList>
            <person name="Klenk H.-P."/>
        </authorList>
    </citation>
    <scope>NUCLEOTIDE SEQUENCE [LARGE SCALE GENOMIC DNA]</scope>
    <source>
        <strain evidence="3 4">DSM 13521</strain>
    </source>
</reference>
<dbReference type="GO" id="GO:0016787">
    <property type="term" value="F:hydrolase activity"/>
    <property type="evidence" value="ECO:0007669"/>
    <property type="project" value="UniProtKB-KW"/>
</dbReference>
<dbReference type="OrthoDB" id="9785847at2"/>
<organism evidence="3 4">
    <name type="scientific">Salana multivorans</name>
    <dbReference type="NCBI Taxonomy" id="120377"/>
    <lineage>
        <taxon>Bacteria</taxon>
        <taxon>Bacillati</taxon>
        <taxon>Actinomycetota</taxon>
        <taxon>Actinomycetes</taxon>
        <taxon>Micrococcales</taxon>
        <taxon>Beutenbergiaceae</taxon>
        <taxon>Salana</taxon>
    </lineage>
</organism>
<comment type="caution">
    <text evidence="3">The sequence shown here is derived from an EMBL/GenBank/DDBJ whole genome shotgun (WGS) entry which is preliminary data.</text>
</comment>
<dbReference type="PRINTS" id="PR00111">
    <property type="entry name" value="ABHYDROLASE"/>
</dbReference>
<dbReference type="InterPro" id="IPR000073">
    <property type="entry name" value="AB_hydrolase_1"/>
</dbReference>
<sequence length="269" mass="27886">MSDVTHEGAEAADAVGAGPLVLLHGFPFDASMWDDVVELLGERDVPTLAADAPGFGASDVPDGEPSLDVAADALLAVLDDLGLERVVLAGLSMGGYIAMAFAARHGSRLAGLALLDTKAGTDTEAALANRYRVAEAAERGEGAEAVAGMIDVLLGETTRANEPDVVERHRSWLAEAPDAGIAWGQLAMAARPSRFEVLEDLEVPALVVRGSEDALSTQADAEAMVHALLAHDGDAELVVIPGAGHMTATEDPEAVADALETFWRRCTGT</sequence>